<reference evidence="3" key="1">
    <citation type="journal article" date="2019" name="Int. J. Syst. Evol. Microbiol.">
        <title>The Global Catalogue of Microorganisms (GCM) 10K type strain sequencing project: providing services to taxonomists for standard genome sequencing and annotation.</title>
        <authorList>
            <consortium name="The Broad Institute Genomics Platform"/>
            <consortium name="The Broad Institute Genome Sequencing Center for Infectious Disease"/>
            <person name="Wu L."/>
            <person name="Ma J."/>
        </authorList>
    </citation>
    <scope>NUCLEOTIDE SEQUENCE [LARGE SCALE GENOMIC DNA]</scope>
    <source>
        <strain evidence="3">JCM 12125</strain>
    </source>
</reference>
<evidence type="ECO:0000259" key="1">
    <source>
        <dbReference type="Pfam" id="PF07045"/>
    </source>
</evidence>
<name>A0ABW0FXK4_9CAUL</name>
<dbReference type="InterPro" id="IPR010753">
    <property type="entry name" value="DUF1330"/>
</dbReference>
<dbReference type="SUPFAM" id="SSF54909">
    <property type="entry name" value="Dimeric alpha+beta barrel"/>
    <property type="match status" value="1"/>
</dbReference>
<dbReference type="Pfam" id="PF07045">
    <property type="entry name" value="DUF1330"/>
    <property type="match status" value="1"/>
</dbReference>
<dbReference type="EMBL" id="JBHSLF010000056">
    <property type="protein sequence ID" value="MFC5346184.1"/>
    <property type="molecule type" value="Genomic_DNA"/>
</dbReference>
<organism evidence="2 3">
    <name type="scientific">Brevundimonas staleyi</name>
    <dbReference type="NCBI Taxonomy" id="74326"/>
    <lineage>
        <taxon>Bacteria</taxon>
        <taxon>Pseudomonadati</taxon>
        <taxon>Pseudomonadota</taxon>
        <taxon>Alphaproteobacteria</taxon>
        <taxon>Caulobacterales</taxon>
        <taxon>Caulobacteraceae</taxon>
        <taxon>Brevundimonas</taxon>
    </lineage>
</organism>
<proteinExistence type="predicted"/>
<comment type="caution">
    <text evidence="2">The sequence shown here is derived from an EMBL/GenBank/DDBJ whole genome shotgun (WGS) entry which is preliminary data.</text>
</comment>
<dbReference type="PANTHER" id="PTHR41521:SF4">
    <property type="entry name" value="BLR0684 PROTEIN"/>
    <property type="match status" value="1"/>
</dbReference>
<evidence type="ECO:0000313" key="2">
    <source>
        <dbReference type="EMBL" id="MFC5346184.1"/>
    </source>
</evidence>
<accession>A0ABW0FXK4</accession>
<dbReference type="InterPro" id="IPR011008">
    <property type="entry name" value="Dimeric_a/b-barrel"/>
</dbReference>
<sequence length="98" mass="10470">MPLAYEVHEVLVSDPEAYAEYARLAAPTVAAHGGRYIVRGGNGVAIAGDAPAARVVILEFPDRETAVAWRASPEYQAALKIREAASTSRVYLVDGFVP</sequence>
<keyword evidence="3" id="KW-1185">Reference proteome</keyword>
<dbReference type="Proteomes" id="UP001596152">
    <property type="component" value="Unassembled WGS sequence"/>
</dbReference>
<dbReference type="Gene3D" id="3.30.70.100">
    <property type="match status" value="1"/>
</dbReference>
<feature type="domain" description="DUF1330" evidence="1">
    <location>
        <begin position="4"/>
        <end position="96"/>
    </location>
</feature>
<gene>
    <name evidence="2" type="ORF">ACFPIE_19880</name>
</gene>
<dbReference type="PANTHER" id="PTHR41521">
    <property type="match status" value="1"/>
</dbReference>
<evidence type="ECO:0000313" key="3">
    <source>
        <dbReference type="Proteomes" id="UP001596152"/>
    </source>
</evidence>
<dbReference type="RefSeq" id="WP_374036701.1">
    <property type="nucleotide sequence ID" value="NZ_CP169082.1"/>
</dbReference>
<protein>
    <submittedName>
        <fullName evidence="2">DUF1330 domain-containing protein</fullName>
    </submittedName>
</protein>